<evidence type="ECO:0000259" key="2">
    <source>
        <dbReference type="PROSITE" id="PS50883"/>
    </source>
</evidence>
<organism evidence="4">
    <name type="scientific">uncultured Solirubrobacterales bacterium</name>
    <dbReference type="NCBI Taxonomy" id="768556"/>
    <lineage>
        <taxon>Bacteria</taxon>
        <taxon>Bacillati</taxon>
        <taxon>Actinomycetota</taxon>
        <taxon>Thermoleophilia</taxon>
        <taxon>Solirubrobacterales</taxon>
        <taxon>environmental samples</taxon>
    </lineage>
</organism>
<accession>A0A6J4SCH2</accession>
<dbReference type="SUPFAM" id="SSF55073">
    <property type="entry name" value="Nucleotide cyclase"/>
    <property type="match status" value="1"/>
</dbReference>
<feature type="region of interest" description="Disordered" evidence="1">
    <location>
        <begin position="1"/>
        <end position="41"/>
    </location>
</feature>
<evidence type="ECO:0000259" key="3">
    <source>
        <dbReference type="PROSITE" id="PS50887"/>
    </source>
</evidence>
<dbReference type="EMBL" id="CADCVV010000057">
    <property type="protein sequence ID" value="CAA9490595.1"/>
    <property type="molecule type" value="Genomic_DNA"/>
</dbReference>
<name>A0A6J4SCH2_9ACTN</name>
<evidence type="ECO:0000256" key="1">
    <source>
        <dbReference type="SAM" id="MobiDB-lite"/>
    </source>
</evidence>
<dbReference type="Gene3D" id="3.20.20.450">
    <property type="entry name" value="EAL domain"/>
    <property type="match status" value="1"/>
</dbReference>
<dbReference type="SMART" id="SM00267">
    <property type="entry name" value="GGDEF"/>
    <property type="match status" value="1"/>
</dbReference>
<dbReference type="SMART" id="SM00052">
    <property type="entry name" value="EAL"/>
    <property type="match status" value="1"/>
</dbReference>
<dbReference type="InterPro" id="IPR043128">
    <property type="entry name" value="Rev_trsase/Diguanyl_cyclase"/>
</dbReference>
<dbReference type="PANTHER" id="PTHR44757">
    <property type="entry name" value="DIGUANYLATE CYCLASE DGCP"/>
    <property type="match status" value="1"/>
</dbReference>
<reference evidence="4" key="1">
    <citation type="submission" date="2020-02" db="EMBL/GenBank/DDBJ databases">
        <authorList>
            <person name="Meier V. D."/>
        </authorList>
    </citation>
    <scope>NUCLEOTIDE SEQUENCE</scope>
    <source>
        <strain evidence="4">AVDCRST_MAG17</strain>
    </source>
</reference>
<dbReference type="FunFam" id="3.30.70.270:FF:000001">
    <property type="entry name" value="Diguanylate cyclase domain protein"/>
    <property type="match status" value="1"/>
</dbReference>
<protein>
    <submittedName>
        <fullName evidence="4">Diguanylate cyclase/phosphodiesterase (GGDEF &amp; EAL domains) with PAS/PAC sensor(S)</fullName>
    </submittedName>
</protein>
<gene>
    <name evidence="4" type="ORF">AVDCRST_MAG17-750</name>
</gene>
<dbReference type="AlphaFoldDB" id="A0A6J4SCH2"/>
<proteinExistence type="predicted"/>
<dbReference type="InterPro" id="IPR001633">
    <property type="entry name" value="EAL_dom"/>
</dbReference>
<dbReference type="InterPro" id="IPR029787">
    <property type="entry name" value="Nucleotide_cyclase"/>
</dbReference>
<feature type="domain" description="GGDEF" evidence="3">
    <location>
        <begin position="70"/>
        <end position="198"/>
    </location>
</feature>
<feature type="compositionally biased region" description="Basic residues" evidence="1">
    <location>
        <begin position="8"/>
        <end position="17"/>
    </location>
</feature>
<dbReference type="Pfam" id="PF00563">
    <property type="entry name" value="EAL"/>
    <property type="match status" value="1"/>
</dbReference>
<dbReference type="PROSITE" id="PS50883">
    <property type="entry name" value="EAL"/>
    <property type="match status" value="1"/>
</dbReference>
<dbReference type="Gene3D" id="3.30.70.270">
    <property type="match status" value="1"/>
</dbReference>
<dbReference type="PROSITE" id="PS50887">
    <property type="entry name" value="GGDEF"/>
    <property type="match status" value="1"/>
</dbReference>
<dbReference type="InterPro" id="IPR000160">
    <property type="entry name" value="GGDEF_dom"/>
</dbReference>
<dbReference type="CDD" id="cd01948">
    <property type="entry name" value="EAL"/>
    <property type="match status" value="1"/>
</dbReference>
<sequence length="391" mass="43585">MAAPRGARPLRHRRRTRSERGPVDRHHRAQGVRVPASVPGRPRRADRLFNRRRFLEELAQELRLVERRHEPGCVLMIDLDNFKYINDSPGHQAGDSLIRAVAGVLERRLRAADVLARLGGDEFAVLLHGTRSDRAVTVAEGLRERVHLLSGEPVHITASVGIAELEHGAPAEGALAAADLAMYEAKRSGRDRLARFSPDMHARAEEGRSWAEDIRTALDHDRFQLYCQPIVDLRTGVVAQHELLLRMRGRDDQLIPPSSFLPVAERFDLVQAIGRWVVGQAVNLIGERRRAGSPIRVAVNLSGRSMGDPALTSHLRKELGRGPAQADDLVLEVTETAATANMDHARSFAERVARLGCRLALDDFDAGFGSFYYLKYLSVNYLKIDGEFVPR</sequence>
<dbReference type="CDD" id="cd01949">
    <property type="entry name" value="GGDEF"/>
    <property type="match status" value="1"/>
</dbReference>
<dbReference type="InterPro" id="IPR035919">
    <property type="entry name" value="EAL_sf"/>
</dbReference>
<feature type="domain" description="EAL" evidence="2">
    <location>
        <begin position="207"/>
        <end position="391"/>
    </location>
</feature>
<dbReference type="PANTHER" id="PTHR44757:SF4">
    <property type="entry name" value="DIGUANYLATE CYCLASE DGCE-RELATED"/>
    <property type="match status" value="1"/>
</dbReference>
<dbReference type="InterPro" id="IPR052155">
    <property type="entry name" value="Biofilm_reg_signaling"/>
</dbReference>
<evidence type="ECO:0000313" key="4">
    <source>
        <dbReference type="EMBL" id="CAA9490595.1"/>
    </source>
</evidence>
<dbReference type="NCBIfam" id="TIGR00254">
    <property type="entry name" value="GGDEF"/>
    <property type="match status" value="1"/>
</dbReference>
<dbReference type="Pfam" id="PF00990">
    <property type="entry name" value="GGDEF"/>
    <property type="match status" value="1"/>
</dbReference>
<dbReference type="SUPFAM" id="SSF141868">
    <property type="entry name" value="EAL domain-like"/>
    <property type="match status" value="1"/>
</dbReference>